<proteinExistence type="predicted"/>
<gene>
    <name evidence="1" type="ORF">CEXT_688791</name>
</gene>
<dbReference type="Proteomes" id="UP001054945">
    <property type="component" value="Unassembled WGS sequence"/>
</dbReference>
<name>A0AAV4PSS7_CAEEX</name>
<protein>
    <submittedName>
        <fullName evidence="1">Uncharacterized protein</fullName>
    </submittedName>
</protein>
<comment type="caution">
    <text evidence="1">The sequence shown here is derived from an EMBL/GenBank/DDBJ whole genome shotgun (WGS) entry which is preliminary data.</text>
</comment>
<evidence type="ECO:0000313" key="2">
    <source>
        <dbReference type="Proteomes" id="UP001054945"/>
    </source>
</evidence>
<keyword evidence="2" id="KW-1185">Reference proteome</keyword>
<dbReference type="AlphaFoldDB" id="A0AAV4PSS7"/>
<dbReference type="EMBL" id="BPLR01005122">
    <property type="protein sequence ID" value="GIX99985.1"/>
    <property type="molecule type" value="Genomic_DNA"/>
</dbReference>
<reference evidence="1 2" key="1">
    <citation type="submission" date="2021-06" db="EMBL/GenBank/DDBJ databases">
        <title>Caerostris extrusa draft genome.</title>
        <authorList>
            <person name="Kono N."/>
            <person name="Arakawa K."/>
        </authorList>
    </citation>
    <scope>NUCLEOTIDE SEQUENCE [LARGE SCALE GENOMIC DNA]</scope>
</reference>
<sequence>MQPSDIKITEQKQVLRLIVAMRCFNLTTVVNIQLQIGFSVQGQLVILYPLQDANHPLLENSPELFSKE</sequence>
<organism evidence="1 2">
    <name type="scientific">Caerostris extrusa</name>
    <name type="common">Bark spider</name>
    <name type="synonym">Caerostris bankana</name>
    <dbReference type="NCBI Taxonomy" id="172846"/>
    <lineage>
        <taxon>Eukaryota</taxon>
        <taxon>Metazoa</taxon>
        <taxon>Ecdysozoa</taxon>
        <taxon>Arthropoda</taxon>
        <taxon>Chelicerata</taxon>
        <taxon>Arachnida</taxon>
        <taxon>Araneae</taxon>
        <taxon>Araneomorphae</taxon>
        <taxon>Entelegynae</taxon>
        <taxon>Araneoidea</taxon>
        <taxon>Araneidae</taxon>
        <taxon>Caerostris</taxon>
    </lineage>
</organism>
<evidence type="ECO:0000313" key="1">
    <source>
        <dbReference type="EMBL" id="GIX99985.1"/>
    </source>
</evidence>
<accession>A0AAV4PSS7</accession>